<dbReference type="InterPro" id="IPR016181">
    <property type="entry name" value="Acyl_CoA_acyltransferase"/>
</dbReference>
<protein>
    <recommendedName>
        <fullName evidence="2">N-acetyltransferase domain-containing protein</fullName>
    </recommendedName>
</protein>
<keyword evidence="1" id="KW-0812">Transmembrane</keyword>
<gene>
    <name evidence="3" type="ORF">BN9_070800</name>
</gene>
<evidence type="ECO:0000259" key="2">
    <source>
        <dbReference type="PROSITE" id="PS51186"/>
    </source>
</evidence>
<dbReference type="Proteomes" id="UP000053237">
    <property type="component" value="Unassembled WGS sequence"/>
</dbReference>
<keyword evidence="4" id="KW-1185">Reference proteome</keyword>
<feature type="transmembrane region" description="Helical" evidence="1">
    <location>
        <begin position="57"/>
        <end position="78"/>
    </location>
</feature>
<dbReference type="SUPFAM" id="SSF55729">
    <property type="entry name" value="Acyl-CoA N-acyltransferases (Nat)"/>
    <property type="match status" value="1"/>
</dbReference>
<dbReference type="GO" id="GO:0007064">
    <property type="term" value="P:mitotic sister chromatid cohesion"/>
    <property type="evidence" value="ECO:0007669"/>
    <property type="project" value="TreeGrafter"/>
</dbReference>
<dbReference type="GO" id="GO:0008080">
    <property type="term" value="F:N-acetyltransferase activity"/>
    <property type="evidence" value="ECO:0007669"/>
    <property type="project" value="TreeGrafter"/>
</dbReference>
<evidence type="ECO:0000313" key="3">
    <source>
        <dbReference type="EMBL" id="CCI46151.1"/>
    </source>
</evidence>
<organism evidence="3 4">
    <name type="scientific">Albugo candida</name>
    <dbReference type="NCBI Taxonomy" id="65357"/>
    <lineage>
        <taxon>Eukaryota</taxon>
        <taxon>Sar</taxon>
        <taxon>Stramenopiles</taxon>
        <taxon>Oomycota</taxon>
        <taxon>Peronosporomycetes</taxon>
        <taxon>Albuginales</taxon>
        <taxon>Albuginaceae</taxon>
        <taxon>Albugo</taxon>
    </lineage>
</organism>
<keyword evidence="1" id="KW-1133">Transmembrane helix</keyword>
<dbReference type="GO" id="GO:0031415">
    <property type="term" value="C:NatA complex"/>
    <property type="evidence" value="ECO:0007669"/>
    <property type="project" value="TreeGrafter"/>
</dbReference>
<name>A0A024GI01_9STRA</name>
<dbReference type="InParanoid" id="A0A024GI01"/>
<dbReference type="AlphaFoldDB" id="A0A024GI01"/>
<dbReference type="Pfam" id="PF00583">
    <property type="entry name" value="Acetyltransf_1"/>
    <property type="match status" value="1"/>
</dbReference>
<dbReference type="OrthoDB" id="47374at2759"/>
<proteinExistence type="predicted"/>
<dbReference type="InterPro" id="IPR051556">
    <property type="entry name" value="N-term/lysine_N-AcTrnsfr"/>
</dbReference>
<reference evidence="3 4" key="1">
    <citation type="submission" date="2012-05" db="EMBL/GenBank/DDBJ databases">
        <title>Recombination and specialization in a pathogen metapopulation.</title>
        <authorList>
            <person name="Gardiner A."/>
            <person name="Kemen E."/>
            <person name="Schultz-Larsen T."/>
            <person name="MacLean D."/>
            <person name="Van Oosterhout C."/>
            <person name="Jones J.D.G."/>
        </authorList>
    </citation>
    <scope>NUCLEOTIDE SEQUENCE [LARGE SCALE GENOMIC DNA]</scope>
    <source>
        <strain evidence="3 4">Ac Nc2</strain>
    </source>
</reference>
<dbReference type="InterPro" id="IPR000182">
    <property type="entry name" value="GNAT_dom"/>
</dbReference>
<keyword evidence="1" id="KW-0472">Membrane</keyword>
<dbReference type="Gene3D" id="3.40.630.30">
    <property type="match status" value="1"/>
</dbReference>
<dbReference type="PANTHER" id="PTHR42919">
    <property type="entry name" value="N-ALPHA-ACETYLTRANSFERASE"/>
    <property type="match status" value="1"/>
</dbReference>
<comment type="caution">
    <text evidence="3">The sequence shown here is derived from an EMBL/GenBank/DDBJ whole genome shotgun (WGS) entry which is preliminary data.</text>
</comment>
<evidence type="ECO:0000313" key="4">
    <source>
        <dbReference type="Proteomes" id="UP000053237"/>
    </source>
</evidence>
<dbReference type="EMBL" id="CAIX01000118">
    <property type="protein sequence ID" value="CCI46151.1"/>
    <property type="molecule type" value="Genomic_DNA"/>
</dbReference>
<dbReference type="STRING" id="65357.A0A024GI01"/>
<accession>A0A024GI01</accession>
<evidence type="ECO:0000256" key="1">
    <source>
        <dbReference type="SAM" id="Phobius"/>
    </source>
</evidence>
<sequence length="154" mass="17598">MTSFHIYSVFQEKALLDALRNLNRGILPMQCPNSVYKIALNDPRKLSAVATYSTARVIVGGIMAQCVLNIAVIHTLAIEIRYRRRGIGTLLLQYLESLLISQGIECMQLYVHEDNDAAIALYQKFGFHKAQYLRNCYRHLEPPGGFLLEKRIER</sequence>
<feature type="domain" description="N-acetyltransferase" evidence="2">
    <location>
        <begin position="4"/>
        <end position="153"/>
    </location>
</feature>
<dbReference type="PROSITE" id="PS51186">
    <property type="entry name" value="GNAT"/>
    <property type="match status" value="1"/>
</dbReference>
<dbReference type="PANTHER" id="PTHR42919:SF20">
    <property type="entry name" value="GCN5-RELATED N-ACETYLTRANSFERASE 10, CHLOROPLASTIC"/>
    <property type="match status" value="1"/>
</dbReference>